<feature type="transmembrane region" description="Helical" evidence="1">
    <location>
        <begin position="58"/>
        <end position="77"/>
    </location>
</feature>
<dbReference type="RefSeq" id="WP_184201054.1">
    <property type="nucleotide sequence ID" value="NZ_JACIIV010000020.1"/>
</dbReference>
<comment type="caution">
    <text evidence="2">The sequence shown here is derived from an EMBL/GenBank/DDBJ whole genome shotgun (WGS) entry which is preliminary data.</text>
</comment>
<feature type="transmembrane region" description="Helical" evidence="1">
    <location>
        <begin position="109"/>
        <end position="128"/>
    </location>
</feature>
<organism evidence="2 3">
    <name type="scientific">Polymorphobacter multimanifer</name>
    <dbReference type="NCBI Taxonomy" id="1070431"/>
    <lineage>
        <taxon>Bacteria</taxon>
        <taxon>Pseudomonadati</taxon>
        <taxon>Pseudomonadota</taxon>
        <taxon>Alphaproteobacteria</taxon>
        <taxon>Sphingomonadales</taxon>
        <taxon>Sphingosinicellaceae</taxon>
        <taxon>Polymorphobacter</taxon>
    </lineage>
</organism>
<evidence type="ECO:0000256" key="1">
    <source>
        <dbReference type="SAM" id="Phobius"/>
    </source>
</evidence>
<evidence type="ECO:0000313" key="2">
    <source>
        <dbReference type="EMBL" id="MBB6228546.1"/>
    </source>
</evidence>
<feature type="transmembrane region" description="Helical" evidence="1">
    <location>
        <begin position="334"/>
        <end position="356"/>
    </location>
</feature>
<dbReference type="Proteomes" id="UP000538147">
    <property type="component" value="Unassembled WGS sequence"/>
</dbReference>
<evidence type="ECO:0008006" key="4">
    <source>
        <dbReference type="Google" id="ProtNLM"/>
    </source>
</evidence>
<reference evidence="2 3" key="1">
    <citation type="submission" date="2020-08" db="EMBL/GenBank/DDBJ databases">
        <title>Genomic Encyclopedia of Type Strains, Phase IV (KMG-IV): sequencing the most valuable type-strain genomes for metagenomic binning, comparative biology and taxonomic classification.</title>
        <authorList>
            <person name="Goeker M."/>
        </authorList>
    </citation>
    <scope>NUCLEOTIDE SEQUENCE [LARGE SCALE GENOMIC DNA]</scope>
    <source>
        <strain evidence="2 3">DSM 102189</strain>
    </source>
</reference>
<feature type="transmembrane region" description="Helical" evidence="1">
    <location>
        <begin position="140"/>
        <end position="159"/>
    </location>
</feature>
<dbReference type="AlphaFoldDB" id="A0A841L8N5"/>
<keyword evidence="3" id="KW-1185">Reference proteome</keyword>
<protein>
    <recommendedName>
        <fullName evidence="4">O-antigen ligase family protein</fullName>
    </recommendedName>
</protein>
<gene>
    <name evidence="2" type="ORF">FHS79_002736</name>
</gene>
<dbReference type="PANTHER" id="PTHR37422:SF13">
    <property type="entry name" value="LIPOPOLYSACCHARIDE BIOSYNTHESIS PROTEIN PA4999-RELATED"/>
    <property type="match status" value="1"/>
</dbReference>
<evidence type="ECO:0000313" key="3">
    <source>
        <dbReference type="Proteomes" id="UP000538147"/>
    </source>
</evidence>
<dbReference type="InterPro" id="IPR051533">
    <property type="entry name" value="WaaL-like"/>
</dbReference>
<feature type="transmembrane region" description="Helical" evidence="1">
    <location>
        <begin position="84"/>
        <end position="103"/>
    </location>
</feature>
<feature type="transmembrane region" description="Helical" evidence="1">
    <location>
        <begin position="34"/>
        <end position="52"/>
    </location>
</feature>
<accession>A0A841L8N5</accession>
<feature type="transmembrane region" description="Helical" evidence="1">
    <location>
        <begin position="243"/>
        <end position="260"/>
    </location>
</feature>
<keyword evidence="1" id="KW-1133">Transmembrane helix</keyword>
<feature type="transmembrane region" description="Helical" evidence="1">
    <location>
        <begin position="217"/>
        <end position="237"/>
    </location>
</feature>
<proteinExistence type="predicted"/>
<feature type="transmembrane region" description="Helical" evidence="1">
    <location>
        <begin position="368"/>
        <end position="390"/>
    </location>
</feature>
<dbReference type="PANTHER" id="PTHR37422">
    <property type="entry name" value="TEICHURONIC ACID BIOSYNTHESIS PROTEIN TUAE"/>
    <property type="match status" value="1"/>
</dbReference>
<keyword evidence="1" id="KW-0812">Transmembrane</keyword>
<sequence length="430" mass="47208">MSRVLRQAGASTGRTADWGHGGLAVDEGTRAGRTAAYIIAAYLFAKMFYVASSGSAQPADIMLCLLVFFIVPANSILDFFKTQLLLVALVVWVALVNLVWFMTTDEPSFLLSTLYYLFNLIIVITFVGVRGRNPAIFDNIVCKAIMIAVAVETAVILFQRFSGFSALRAVGTFKNPNQLAYWGVVMLSLFVMLRRNRLRRSDLLVMGAGIFCEFASASRAGLGALIALLAVWLYFALGTGRKRIIACLSVIAAGVILALSPMMDSSVASASGQSAISTRINEETEVSQFDERQYNRIVDFYEYTIFGAGEGYVTRFTGDAKIHLEIHSSFGTMLFSYGIPGLSLFVLFLASVIRRLPVSLGIYLLPSLLYGVTHQGLRFTLFWGLIGAAISMGQERLVSRPVARPRPLHQQRGPEFLRAVRDASALDRNI</sequence>
<dbReference type="EMBL" id="JACIIV010000020">
    <property type="protein sequence ID" value="MBB6228546.1"/>
    <property type="molecule type" value="Genomic_DNA"/>
</dbReference>
<keyword evidence="1" id="KW-0472">Membrane</keyword>
<name>A0A841L8N5_9SPHN</name>